<gene>
    <name evidence="2" type="ORF">TVAG_132240</name>
</gene>
<dbReference type="VEuPathDB" id="TrichDB:TVAGG3_0735870"/>
<proteinExistence type="predicted"/>
<reference evidence="2" key="1">
    <citation type="submission" date="2006-10" db="EMBL/GenBank/DDBJ databases">
        <authorList>
            <person name="Amadeo P."/>
            <person name="Zhao Q."/>
            <person name="Wortman J."/>
            <person name="Fraser-Liggett C."/>
            <person name="Carlton J."/>
        </authorList>
    </citation>
    <scope>NUCLEOTIDE SEQUENCE</scope>
    <source>
        <strain evidence="2">G3</strain>
    </source>
</reference>
<dbReference type="Proteomes" id="UP000001542">
    <property type="component" value="Unassembled WGS sequence"/>
</dbReference>
<dbReference type="KEGG" id="tva:4751225"/>
<evidence type="ECO:0000313" key="3">
    <source>
        <dbReference type="Proteomes" id="UP000001542"/>
    </source>
</evidence>
<dbReference type="AlphaFoldDB" id="A2FNK7"/>
<accession>A2FNK7</accession>
<organism evidence="2 3">
    <name type="scientific">Trichomonas vaginalis (strain ATCC PRA-98 / G3)</name>
    <dbReference type="NCBI Taxonomy" id="412133"/>
    <lineage>
        <taxon>Eukaryota</taxon>
        <taxon>Metamonada</taxon>
        <taxon>Parabasalia</taxon>
        <taxon>Trichomonadida</taxon>
        <taxon>Trichomonadidae</taxon>
        <taxon>Trichomonas</taxon>
    </lineage>
</organism>
<keyword evidence="3" id="KW-1185">Reference proteome</keyword>
<sequence length="438" mass="50013">MSFVEDLLDWINANYRIGMDPLEMDEQLTHAADVKLHKKSFPENYVDDKQKFEFHIANTTINNADGKVSQIVLQQIVSHSGKNFYLQNPAAKTIGYSFKITKKGISGLFILNLPPRFQLQINLFPITIEAKEIPAKETKEQKPKEQPVTKKPIHSEPPKPSSSRKISFVPHVVDFILDREVSPAYEELQYQLISQWKRKTEKELKIDENLLKQLIILHYKAAIEETSVDLEYLTPITNNFEKYQAFARDLNSKDECNEMAMEILSNFKEEEFQEFTTIICSYVDFIGEPTAVVIIGKVKDDHPECNISFTPTIEQLSNIILSNINTIRINKNLTITEEFTLNHFSEETINDLDKSQLTLSKPTSVQPLKSNNKGLCFIYLIPSDKSFADIINLVFDDKFTRGSIGQFNNFGIAIQSVQVGETNCTLIAITILSSKFSK</sequence>
<evidence type="ECO:0000313" key="2">
    <source>
        <dbReference type="EMBL" id="EAX93507.1"/>
    </source>
</evidence>
<name>A2FNK7_TRIV3</name>
<feature type="compositionally biased region" description="Basic and acidic residues" evidence="1">
    <location>
        <begin position="134"/>
        <end position="157"/>
    </location>
</feature>
<dbReference type="EMBL" id="DS113908">
    <property type="protein sequence ID" value="EAX93507.1"/>
    <property type="molecule type" value="Genomic_DNA"/>
</dbReference>
<evidence type="ECO:0000256" key="1">
    <source>
        <dbReference type="SAM" id="MobiDB-lite"/>
    </source>
</evidence>
<dbReference type="RefSeq" id="XP_001306437.1">
    <property type="nucleotide sequence ID" value="XM_001306436.1"/>
</dbReference>
<protein>
    <submittedName>
        <fullName evidence="2">Uncharacterized protein</fullName>
    </submittedName>
</protein>
<dbReference type="InParanoid" id="A2FNK7"/>
<feature type="region of interest" description="Disordered" evidence="1">
    <location>
        <begin position="134"/>
        <end position="164"/>
    </location>
</feature>
<reference evidence="2" key="2">
    <citation type="journal article" date="2007" name="Science">
        <title>Draft genome sequence of the sexually transmitted pathogen Trichomonas vaginalis.</title>
        <authorList>
            <person name="Carlton J.M."/>
            <person name="Hirt R.P."/>
            <person name="Silva J.C."/>
            <person name="Delcher A.L."/>
            <person name="Schatz M."/>
            <person name="Zhao Q."/>
            <person name="Wortman J.R."/>
            <person name="Bidwell S.L."/>
            <person name="Alsmark U.C.M."/>
            <person name="Besteiro S."/>
            <person name="Sicheritz-Ponten T."/>
            <person name="Noel C.J."/>
            <person name="Dacks J.B."/>
            <person name="Foster P.G."/>
            <person name="Simillion C."/>
            <person name="Van de Peer Y."/>
            <person name="Miranda-Saavedra D."/>
            <person name="Barton G.J."/>
            <person name="Westrop G.D."/>
            <person name="Mueller S."/>
            <person name="Dessi D."/>
            <person name="Fiori P.L."/>
            <person name="Ren Q."/>
            <person name="Paulsen I."/>
            <person name="Zhang H."/>
            <person name="Bastida-Corcuera F.D."/>
            <person name="Simoes-Barbosa A."/>
            <person name="Brown M.T."/>
            <person name="Hayes R.D."/>
            <person name="Mukherjee M."/>
            <person name="Okumura C.Y."/>
            <person name="Schneider R."/>
            <person name="Smith A.J."/>
            <person name="Vanacova S."/>
            <person name="Villalvazo M."/>
            <person name="Haas B.J."/>
            <person name="Pertea M."/>
            <person name="Feldblyum T.V."/>
            <person name="Utterback T.R."/>
            <person name="Shu C.L."/>
            <person name="Osoegawa K."/>
            <person name="de Jong P.J."/>
            <person name="Hrdy I."/>
            <person name="Horvathova L."/>
            <person name="Zubacova Z."/>
            <person name="Dolezal P."/>
            <person name="Malik S.B."/>
            <person name="Logsdon J.M. Jr."/>
            <person name="Henze K."/>
            <person name="Gupta A."/>
            <person name="Wang C.C."/>
            <person name="Dunne R.L."/>
            <person name="Upcroft J.A."/>
            <person name="Upcroft P."/>
            <person name="White O."/>
            <person name="Salzberg S.L."/>
            <person name="Tang P."/>
            <person name="Chiu C.-H."/>
            <person name="Lee Y.-S."/>
            <person name="Embley T.M."/>
            <person name="Coombs G.H."/>
            <person name="Mottram J.C."/>
            <person name="Tachezy J."/>
            <person name="Fraser-Liggett C.M."/>
            <person name="Johnson P.J."/>
        </authorList>
    </citation>
    <scope>NUCLEOTIDE SEQUENCE [LARGE SCALE GENOMIC DNA]</scope>
    <source>
        <strain evidence="2">G3</strain>
    </source>
</reference>
<dbReference type="VEuPathDB" id="TrichDB:TVAG_132240"/>